<dbReference type="PANTHER" id="PTHR31413:SF15">
    <property type="entry name" value="NINJA-FAMILY PROTEIN"/>
    <property type="match status" value="1"/>
</dbReference>
<feature type="region of interest" description="Disordered" evidence="5">
    <location>
        <begin position="176"/>
        <end position="195"/>
    </location>
</feature>
<dbReference type="EMBL" id="GDJX01016308">
    <property type="protein sequence ID" value="JAT51628.1"/>
    <property type="molecule type" value="Transcribed_RNA"/>
</dbReference>
<proteinExistence type="inferred from homology"/>
<dbReference type="GO" id="GO:0007165">
    <property type="term" value="P:signal transduction"/>
    <property type="evidence" value="ECO:0007669"/>
    <property type="project" value="InterPro"/>
</dbReference>
<feature type="compositionally biased region" description="Low complexity" evidence="5">
    <location>
        <begin position="222"/>
        <end position="237"/>
    </location>
</feature>
<reference evidence="7" key="1">
    <citation type="submission" date="2015-07" db="EMBL/GenBank/DDBJ databases">
        <title>Transcriptome Assembly of Anthurium amnicola.</title>
        <authorList>
            <person name="Suzuki J."/>
        </authorList>
    </citation>
    <scope>NUCLEOTIDE SEQUENCE</scope>
</reference>
<dbReference type="GO" id="GO:0045892">
    <property type="term" value="P:negative regulation of DNA-templated transcription"/>
    <property type="evidence" value="ECO:0007669"/>
    <property type="project" value="TreeGrafter"/>
</dbReference>
<feature type="non-terminal residue" evidence="7">
    <location>
        <position position="1"/>
    </location>
</feature>
<feature type="region of interest" description="Disordered" evidence="5">
    <location>
        <begin position="124"/>
        <end position="146"/>
    </location>
</feature>
<comment type="subcellular location">
    <subcellularLocation>
        <location evidence="1 4">Nucleus</location>
    </subcellularLocation>
</comment>
<accession>A0A1D1YAG9</accession>
<protein>
    <recommendedName>
        <fullName evidence="4">Ninja-family protein</fullName>
    </recommendedName>
    <alternativeName>
        <fullName evidence="4">ABI-binding protein</fullName>
    </alternativeName>
</protein>
<feature type="domain" description="Tify" evidence="6">
    <location>
        <begin position="490"/>
        <end position="525"/>
    </location>
</feature>
<feature type="region of interest" description="Disordered" evidence="5">
    <location>
        <begin position="56"/>
        <end position="105"/>
    </location>
</feature>
<feature type="compositionally biased region" description="Polar residues" evidence="5">
    <location>
        <begin position="341"/>
        <end position="359"/>
    </location>
</feature>
<evidence type="ECO:0000256" key="4">
    <source>
        <dbReference type="RuleBase" id="RU369029"/>
    </source>
</evidence>
<feature type="compositionally biased region" description="Basic and acidic residues" evidence="5">
    <location>
        <begin position="212"/>
        <end position="221"/>
    </location>
</feature>
<comment type="function">
    <text evidence="4">Acts as a negative regulator of abscisic acid (ABA) response.</text>
</comment>
<evidence type="ECO:0000256" key="2">
    <source>
        <dbReference type="ARBA" id="ARBA00006081"/>
    </source>
</evidence>
<comment type="similarity">
    <text evidence="2 4">Belongs to the Ninja family.</text>
</comment>
<evidence type="ECO:0000259" key="6">
    <source>
        <dbReference type="Pfam" id="PF16135"/>
    </source>
</evidence>
<evidence type="ECO:0000256" key="5">
    <source>
        <dbReference type="SAM" id="MobiDB-lite"/>
    </source>
</evidence>
<dbReference type="AlphaFoldDB" id="A0A1D1YAG9"/>
<sequence>ENNTRRSEGSRERWRRICRSRSRSPRSFMALDRVTAGCPALEAVEEDNGELELSLGLSIGGSSRKGTRAGGGRGAAVRSNGTEAHLARSGSSSPSPPPPFPPFLQVEGADVAADVQRRREIHALRRQEARRRRDEKQQRKGMCVARKGAARGISSGFPPLGRTCSVDDRAAMEAQEHRMRVRDRATREEEEEARRCDLRAGANGELAFGSIPDHDAADDPGGHANPNPSFSPNHSNPNLATMGAHPFSVMAMQYPYPPVHYVAIADGFGIPCMMPCWAPAVSPVAQGPKPERNVFQPVARRTFQPFSPAVVEPIGGGGSHLSSDSVDQSDDGKGTGRNRAFSWTASKRSTSSPATSDHQSGSLRGVSSSSSSSDTRSHSSHAPGKVQPHLSPQVSDLPMAQSDDSISSRGTEPELNSIDEEEPAERRSTSSNKATQGVAGEVEENQPVPGAPGESSPTPPLPRMPCVSTTGNGPDGKTITGFLYRYTKTEVSIVCVCHGSSFTPSEFVKHAGGTDVSHPLRQITVVSS</sequence>
<organism evidence="7">
    <name type="scientific">Anthurium amnicola</name>
    <dbReference type="NCBI Taxonomy" id="1678845"/>
    <lineage>
        <taxon>Eukaryota</taxon>
        <taxon>Viridiplantae</taxon>
        <taxon>Streptophyta</taxon>
        <taxon>Embryophyta</taxon>
        <taxon>Tracheophyta</taxon>
        <taxon>Spermatophyta</taxon>
        <taxon>Magnoliopsida</taxon>
        <taxon>Liliopsida</taxon>
        <taxon>Araceae</taxon>
        <taxon>Pothoideae</taxon>
        <taxon>Potheae</taxon>
        <taxon>Anthurium</taxon>
    </lineage>
</organism>
<evidence type="ECO:0000256" key="1">
    <source>
        <dbReference type="ARBA" id="ARBA00004123"/>
    </source>
</evidence>
<dbReference type="InterPro" id="IPR031307">
    <property type="entry name" value="Ninja_fam"/>
</dbReference>
<gene>
    <name evidence="7" type="primary">AFP3_1</name>
    <name evidence="7" type="ORF">g.23500</name>
</gene>
<evidence type="ECO:0000256" key="3">
    <source>
        <dbReference type="ARBA" id="ARBA00023242"/>
    </source>
</evidence>
<feature type="compositionally biased region" description="Low complexity" evidence="5">
    <location>
        <begin position="360"/>
        <end position="374"/>
    </location>
</feature>
<feature type="compositionally biased region" description="Basic and acidic residues" evidence="5">
    <location>
        <begin position="124"/>
        <end position="138"/>
    </location>
</feature>
<dbReference type="InterPro" id="IPR032308">
    <property type="entry name" value="TDBD"/>
</dbReference>
<evidence type="ECO:0000313" key="7">
    <source>
        <dbReference type="EMBL" id="JAT51628.1"/>
    </source>
</evidence>
<dbReference type="Pfam" id="PF16135">
    <property type="entry name" value="TDBD"/>
    <property type="match status" value="1"/>
</dbReference>
<dbReference type="PANTHER" id="PTHR31413">
    <property type="entry name" value="AFP HOMOLOG 2"/>
    <property type="match status" value="1"/>
</dbReference>
<keyword evidence="3 4" id="KW-0539">Nucleus</keyword>
<dbReference type="GO" id="GO:0005634">
    <property type="term" value="C:nucleus"/>
    <property type="evidence" value="ECO:0007669"/>
    <property type="project" value="UniProtKB-SubCell"/>
</dbReference>
<name>A0A1D1YAG9_9ARAE</name>
<feature type="region of interest" description="Disordered" evidence="5">
    <location>
        <begin position="309"/>
        <end position="472"/>
    </location>
</feature>
<feature type="region of interest" description="Disordered" evidence="5">
    <location>
        <begin position="207"/>
        <end position="237"/>
    </location>
</feature>